<feature type="transmembrane region" description="Helical" evidence="1">
    <location>
        <begin position="12"/>
        <end position="33"/>
    </location>
</feature>
<gene>
    <name evidence="2" type="ORF">Dcar01_01046</name>
</gene>
<reference evidence="2 3" key="1">
    <citation type="submission" date="2024-02" db="EMBL/GenBank/DDBJ databases">
        <title>Deinococcus carri NBRC 110142.</title>
        <authorList>
            <person name="Ichikawa N."/>
            <person name="Katano-Makiyama Y."/>
            <person name="Hidaka K."/>
        </authorList>
    </citation>
    <scope>NUCLEOTIDE SEQUENCE [LARGE SCALE GENOMIC DNA]</scope>
    <source>
        <strain evidence="2 3">NBRC 110142</strain>
    </source>
</reference>
<keyword evidence="1" id="KW-0472">Membrane</keyword>
<name>A0ABP9W835_9DEIO</name>
<protein>
    <submittedName>
        <fullName evidence="2">Uncharacterized protein</fullName>
    </submittedName>
</protein>
<dbReference type="Proteomes" id="UP001401887">
    <property type="component" value="Unassembled WGS sequence"/>
</dbReference>
<keyword evidence="1" id="KW-1133">Transmembrane helix</keyword>
<evidence type="ECO:0000256" key="1">
    <source>
        <dbReference type="SAM" id="Phobius"/>
    </source>
</evidence>
<dbReference type="RefSeq" id="WP_345462023.1">
    <property type="nucleotide sequence ID" value="NZ_BAABRP010000002.1"/>
</dbReference>
<evidence type="ECO:0000313" key="3">
    <source>
        <dbReference type="Proteomes" id="UP001401887"/>
    </source>
</evidence>
<dbReference type="EMBL" id="BAABRP010000002">
    <property type="protein sequence ID" value="GAA5512332.1"/>
    <property type="molecule type" value="Genomic_DNA"/>
</dbReference>
<keyword evidence="3" id="KW-1185">Reference proteome</keyword>
<keyword evidence="1" id="KW-0812">Transmembrane</keyword>
<accession>A0ABP9W835</accession>
<evidence type="ECO:0000313" key="2">
    <source>
        <dbReference type="EMBL" id="GAA5512332.1"/>
    </source>
</evidence>
<comment type="caution">
    <text evidence="2">The sequence shown here is derived from an EMBL/GenBank/DDBJ whole genome shotgun (WGS) entry which is preliminary data.</text>
</comment>
<organism evidence="2 3">
    <name type="scientific">Deinococcus carri</name>
    <dbReference type="NCBI Taxonomy" id="1211323"/>
    <lineage>
        <taxon>Bacteria</taxon>
        <taxon>Thermotogati</taxon>
        <taxon>Deinococcota</taxon>
        <taxon>Deinococci</taxon>
        <taxon>Deinococcales</taxon>
        <taxon>Deinococcaceae</taxon>
        <taxon>Deinococcus</taxon>
    </lineage>
</organism>
<sequence length="41" mass="4402">MPDPVPGQRPLVRTLAVLSTVSYGALYYAQLLLGDVSGKVR</sequence>
<proteinExistence type="predicted"/>